<dbReference type="EC" id="2.2.1.6" evidence="2"/>
<dbReference type="InterPro" id="IPR054480">
    <property type="entry name" value="AHAS_small-like_ACT"/>
</dbReference>
<keyword evidence="2" id="KW-0808">Transferase</keyword>
<evidence type="ECO:0000313" key="5">
    <source>
        <dbReference type="Proteomes" id="UP000095765"/>
    </source>
</evidence>
<sequence>MKKTYTMVVKDRAGVLSRITAYIRRNGWNVEQVHVTPIAASEQSSMSLTIAFTKSEAQRFEQRLREWNFIFEISGAEQEDEQ</sequence>
<dbReference type="EMBL" id="NFKP01000050">
    <property type="protein sequence ID" value="OUP64635.1"/>
    <property type="molecule type" value="Genomic_DNA"/>
</dbReference>
<dbReference type="GeneID" id="72462905"/>
<evidence type="ECO:0000313" key="6">
    <source>
        <dbReference type="Proteomes" id="UP000196386"/>
    </source>
</evidence>
<feature type="domain" description="ACT" evidence="1">
    <location>
        <begin position="4"/>
        <end position="82"/>
    </location>
</feature>
<evidence type="ECO:0000259" key="1">
    <source>
        <dbReference type="PROSITE" id="PS51671"/>
    </source>
</evidence>
<dbReference type="Pfam" id="PF22629">
    <property type="entry name" value="ACT_AHAS_ss"/>
    <property type="match status" value="1"/>
</dbReference>
<accession>A0A174RY78</accession>
<dbReference type="SUPFAM" id="SSF55021">
    <property type="entry name" value="ACT-like"/>
    <property type="match status" value="1"/>
</dbReference>
<dbReference type="EMBL" id="QVME01000003">
    <property type="protein sequence ID" value="RGE68431.1"/>
    <property type="molecule type" value="Genomic_DNA"/>
</dbReference>
<name>A0A174RY78_9FIRM</name>
<dbReference type="Gene3D" id="3.30.70.260">
    <property type="match status" value="1"/>
</dbReference>
<dbReference type="RefSeq" id="WP_024730848.1">
    <property type="nucleotide sequence ID" value="NZ_CABIWA010000010.1"/>
</dbReference>
<dbReference type="OrthoDB" id="9787365at2"/>
<evidence type="ECO:0000313" key="2">
    <source>
        <dbReference type="EMBL" id="CUP90533.1"/>
    </source>
</evidence>
<dbReference type="Proteomes" id="UP000260828">
    <property type="component" value="Unassembled WGS sequence"/>
</dbReference>
<evidence type="ECO:0000313" key="7">
    <source>
        <dbReference type="Proteomes" id="UP000260828"/>
    </source>
</evidence>
<gene>
    <name evidence="2" type="primary">ilvH_2</name>
    <name evidence="3" type="ORF">B5F11_20115</name>
    <name evidence="4" type="ORF">DXC40_08885</name>
    <name evidence="2" type="ORF">ERS852551_02333</name>
</gene>
<dbReference type="InterPro" id="IPR002912">
    <property type="entry name" value="ACT_dom"/>
</dbReference>
<dbReference type="Proteomes" id="UP000196386">
    <property type="component" value="Unassembled WGS sequence"/>
</dbReference>
<reference evidence="2 5" key="1">
    <citation type="submission" date="2015-09" db="EMBL/GenBank/DDBJ databases">
        <authorList>
            <consortium name="Pathogen Informatics"/>
        </authorList>
    </citation>
    <scope>NUCLEOTIDE SEQUENCE [LARGE SCALE GENOMIC DNA]</scope>
    <source>
        <strain evidence="2 5">2789STDY5834939</strain>
    </source>
</reference>
<dbReference type="InterPro" id="IPR045865">
    <property type="entry name" value="ACT-like_dom_sf"/>
</dbReference>
<dbReference type="Proteomes" id="UP000095765">
    <property type="component" value="Unassembled WGS sequence"/>
</dbReference>
<protein>
    <submittedName>
        <fullName evidence="2">Acetolactate synthase small subunit</fullName>
        <ecNumber evidence="2">2.2.1.6</ecNumber>
    </submittedName>
</protein>
<dbReference type="GO" id="GO:0003984">
    <property type="term" value="F:acetolactate synthase activity"/>
    <property type="evidence" value="ECO:0007669"/>
    <property type="project" value="UniProtKB-EC"/>
</dbReference>
<reference evidence="3" key="3">
    <citation type="journal article" date="2018" name="BMC Genomics">
        <title>Whole genome sequencing and function prediction of 133 gut anaerobes isolated from chicken caecum in pure cultures.</title>
        <authorList>
            <person name="Medvecky M."/>
            <person name="Cejkova D."/>
            <person name="Polansky O."/>
            <person name="Karasova D."/>
            <person name="Kubasova T."/>
            <person name="Cizek A."/>
            <person name="Rychlik I."/>
        </authorList>
    </citation>
    <scope>NUCLEOTIDE SEQUENCE</scope>
    <source>
        <strain evidence="3">An175</strain>
    </source>
</reference>
<evidence type="ECO:0000313" key="4">
    <source>
        <dbReference type="EMBL" id="RGE68431.1"/>
    </source>
</evidence>
<dbReference type="PROSITE" id="PS51671">
    <property type="entry name" value="ACT"/>
    <property type="match status" value="1"/>
</dbReference>
<reference evidence="6" key="2">
    <citation type="submission" date="2017-04" db="EMBL/GenBank/DDBJ databases">
        <title>Function of individual gut microbiota members based on whole genome sequencing of pure cultures obtained from chicken caecum.</title>
        <authorList>
            <person name="Medvecky M."/>
            <person name="Cejkova D."/>
            <person name="Polansky O."/>
            <person name="Karasova D."/>
            <person name="Kubasova T."/>
            <person name="Cizek A."/>
            <person name="Rychlik I."/>
        </authorList>
    </citation>
    <scope>NUCLEOTIDE SEQUENCE [LARGE SCALE GENOMIC DNA]</scope>
    <source>
        <strain evidence="6">An175</strain>
    </source>
</reference>
<evidence type="ECO:0000313" key="3">
    <source>
        <dbReference type="EMBL" id="OUP64635.1"/>
    </source>
</evidence>
<organism evidence="2 5">
    <name type="scientific">Anaerotruncus colihominis</name>
    <dbReference type="NCBI Taxonomy" id="169435"/>
    <lineage>
        <taxon>Bacteria</taxon>
        <taxon>Bacillati</taxon>
        <taxon>Bacillota</taxon>
        <taxon>Clostridia</taxon>
        <taxon>Eubacteriales</taxon>
        <taxon>Oscillospiraceae</taxon>
        <taxon>Anaerotruncus</taxon>
    </lineage>
</organism>
<dbReference type="EMBL" id="CZBE01000016">
    <property type="protein sequence ID" value="CUP90533.1"/>
    <property type="molecule type" value="Genomic_DNA"/>
</dbReference>
<dbReference type="AlphaFoldDB" id="A0A174RY78"/>
<proteinExistence type="predicted"/>
<reference evidence="4 7" key="4">
    <citation type="submission" date="2018-08" db="EMBL/GenBank/DDBJ databases">
        <title>A genome reference for cultivated species of the human gut microbiota.</title>
        <authorList>
            <person name="Zou Y."/>
            <person name="Xue W."/>
            <person name="Luo G."/>
        </authorList>
    </citation>
    <scope>NUCLEOTIDE SEQUENCE [LARGE SCALE GENOMIC DNA]</scope>
    <source>
        <strain evidence="4 7">TF05-12AC</strain>
    </source>
</reference>